<evidence type="ECO:0000256" key="1">
    <source>
        <dbReference type="SAM" id="MobiDB-lite"/>
    </source>
</evidence>
<evidence type="ECO:0000313" key="3">
    <source>
        <dbReference type="EMBL" id="KAK1743768.1"/>
    </source>
</evidence>
<organism evidence="3 4">
    <name type="scientific">Skeletonema marinoi</name>
    <dbReference type="NCBI Taxonomy" id="267567"/>
    <lineage>
        <taxon>Eukaryota</taxon>
        <taxon>Sar</taxon>
        <taxon>Stramenopiles</taxon>
        <taxon>Ochrophyta</taxon>
        <taxon>Bacillariophyta</taxon>
        <taxon>Coscinodiscophyceae</taxon>
        <taxon>Thalassiosirophycidae</taxon>
        <taxon>Thalassiosirales</taxon>
        <taxon>Skeletonemataceae</taxon>
        <taxon>Skeletonema</taxon>
        <taxon>Skeletonema marinoi-dohrnii complex</taxon>
    </lineage>
</organism>
<keyword evidence="4" id="KW-1185">Reference proteome</keyword>
<name>A0AAD8YCK8_9STRA</name>
<feature type="compositionally biased region" description="Basic and acidic residues" evidence="1">
    <location>
        <begin position="13"/>
        <end position="25"/>
    </location>
</feature>
<gene>
    <name evidence="3" type="ORF">QTG54_005365</name>
</gene>
<evidence type="ECO:0000313" key="4">
    <source>
        <dbReference type="Proteomes" id="UP001224775"/>
    </source>
</evidence>
<dbReference type="EMBL" id="JATAAI010000008">
    <property type="protein sequence ID" value="KAK1743768.1"/>
    <property type="molecule type" value="Genomic_DNA"/>
</dbReference>
<protein>
    <submittedName>
        <fullName evidence="3">Uncharacterized protein</fullName>
    </submittedName>
</protein>
<feature type="region of interest" description="Disordered" evidence="1">
    <location>
        <begin position="1"/>
        <end position="28"/>
    </location>
</feature>
<keyword evidence="2" id="KW-0472">Membrane</keyword>
<feature type="transmembrane region" description="Helical" evidence="2">
    <location>
        <begin position="60"/>
        <end position="82"/>
    </location>
</feature>
<sequence length="291" mass="33053">MVVSDFGSGWSEQRGEAESGRRDATQHWTPLQQKPPHYCEVGRGTEKRALSQELWPYSPMMSSLVVMLLALICTLCFNGVMVHSAQAEETSLNLPKTSAEFFALFSSKGASETLELLQIDKGSAFNRWVLWSLHSVNKPHWRIENKSHARVFDLLNWSRQQGLMPRLIEIIKICHKETRRALDFLSKKLSSKERTASNCIDIPGIVVSSSNPDKPNNPCKKEYRMVDGAHRMCLRKYGLVLLEGEMAELQSLLTTANGLDERQDIIDKITDKENMITKSRKPCFRDGSRDV</sequence>
<dbReference type="AlphaFoldDB" id="A0AAD8YCK8"/>
<proteinExistence type="predicted"/>
<evidence type="ECO:0000256" key="2">
    <source>
        <dbReference type="SAM" id="Phobius"/>
    </source>
</evidence>
<dbReference type="Proteomes" id="UP001224775">
    <property type="component" value="Unassembled WGS sequence"/>
</dbReference>
<reference evidence="3" key="1">
    <citation type="submission" date="2023-06" db="EMBL/GenBank/DDBJ databases">
        <title>Survivors Of The Sea: Transcriptome response of Skeletonema marinoi to long-term dormancy.</title>
        <authorList>
            <person name="Pinder M.I.M."/>
            <person name="Kourtchenko O."/>
            <person name="Robertson E.K."/>
            <person name="Larsson T."/>
            <person name="Maumus F."/>
            <person name="Osuna-Cruz C.M."/>
            <person name="Vancaester E."/>
            <person name="Stenow R."/>
            <person name="Vandepoele K."/>
            <person name="Ploug H."/>
            <person name="Bruchert V."/>
            <person name="Godhe A."/>
            <person name="Topel M."/>
        </authorList>
    </citation>
    <scope>NUCLEOTIDE SEQUENCE</scope>
    <source>
        <strain evidence="3">R05AC</strain>
    </source>
</reference>
<accession>A0AAD8YCK8</accession>
<comment type="caution">
    <text evidence="3">The sequence shown here is derived from an EMBL/GenBank/DDBJ whole genome shotgun (WGS) entry which is preliminary data.</text>
</comment>
<keyword evidence="2" id="KW-0812">Transmembrane</keyword>
<keyword evidence="2" id="KW-1133">Transmembrane helix</keyword>